<evidence type="ECO:0000313" key="3">
    <source>
        <dbReference type="Proteomes" id="UP000243096"/>
    </source>
</evidence>
<dbReference type="AlphaFoldDB" id="A0A2P5K6Y6"/>
<dbReference type="Pfam" id="PF01695">
    <property type="entry name" value="IstB_IS21"/>
    <property type="match status" value="1"/>
</dbReference>
<evidence type="ECO:0000259" key="1">
    <source>
        <dbReference type="Pfam" id="PF01695"/>
    </source>
</evidence>
<dbReference type="SUPFAM" id="SSF52540">
    <property type="entry name" value="P-loop containing nucleoside triphosphate hydrolases"/>
    <property type="match status" value="1"/>
</dbReference>
<dbReference type="Gene3D" id="3.40.50.300">
    <property type="entry name" value="P-loop containing nucleotide triphosphate hydrolases"/>
    <property type="match status" value="1"/>
</dbReference>
<dbReference type="InterPro" id="IPR027417">
    <property type="entry name" value="P-loop_NTPase"/>
</dbReference>
<proteinExistence type="predicted"/>
<dbReference type="EMBL" id="PRDW01000032">
    <property type="protein sequence ID" value="PPB80655.1"/>
    <property type="molecule type" value="Genomic_DNA"/>
</dbReference>
<dbReference type="PANTHER" id="PTHR30050:SF4">
    <property type="entry name" value="ATP-BINDING PROTEIN RV3427C IN INSERTION SEQUENCE-RELATED"/>
    <property type="match status" value="1"/>
</dbReference>
<keyword evidence="3" id="KW-1185">Reference proteome</keyword>
<reference evidence="2 3" key="1">
    <citation type="submission" date="2018-01" db="EMBL/GenBank/DDBJ databases">
        <title>Genomic Encyclopedia of Type Strains, Phase III (KMG-III): the genomes of soil and plant-associated and newly described type strains.</title>
        <authorList>
            <person name="Whitman W."/>
        </authorList>
    </citation>
    <scope>NUCLEOTIDE SEQUENCE [LARGE SCALE GENOMIC DNA]</scope>
    <source>
        <strain evidence="2 3">HKI456</strain>
    </source>
</reference>
<feature type="domain" description="IstB-like ATP-binding" evidence="1">
    <location>
        <begin position="13"/>
        <end position="155"/>
    </location>
</feature>
<dbReference type="InterPro" id="IPR002611">
    <property type="entry name" value="IstB_ATP-bd"/>
</dbReference>
<name>A0A2P5K6Y6_9BURK</name>
<organism evidence="2 3">
    <name type="scientific">Mycetohabitans endofungorum</name>
    <dbReference type="NCBI Taxonomy" id="417203"/>
    <lineage>
        <taxon>Bacteria</taxon>
        <taxon>Pseudomonadati</taxon>
        <taxon>Pseudomonadota</taxon>
        <taxon>Betaproteobacteria</taxon>
        <taxon>Burkholderiales</taxon>
        <taxon>Burkholderiaceae</taxon>
        <taxon>Mycetohabitans</taxon>
    </lineage>
</organism>
<dbReference type="GO" id="GO:0005524">
    <property type="term" value="F:ATP binding"/>
    <property type="evidence" value="ECO:0007669"/>
    <property type="project" value="InterPro"/>
</dbReference>
<protein>
    <submittedName>
        <fullName evidence="2">IstB-like ATP binding protein</fullName>
    </submittedName>
</protein>
<gene>
    <name evidence="2" type="ORF">B0O95_1323</name>
</gene>
<dbReference type="Proteomes" id="UP000243096">
    <property type="component" value="Unassembled WGS sequence"/>
</dbReference>
<comment type="caution">
    <text evidence="2">The sequence shown here is derived from an EMBL/GenBank/DDBJ whole genome shotgun (WGS) entry which is preliminary data.</text>
</comment>
<dbReference type="GO" id="GO:0006260">
    <property type="term" value="P:DNA replication"/>
    <property type="evidence" value="ECO:0007669"/>
    <property type="project" value="TreeGrafter"/>
</dbReference>
<evidence type="ECO:0000313" key="2">
    <source>
        <dbReference type="EMBL" id="PPB80655.1"/>
    </source>
</evidence>
<accession>A0A2P5K6Y6</accession>
<sequence length="168" mass="18347">MDIQHERILEACRQLRIDTMGEQYSMLAARAAANQLTFADFFEALLKCAMNAKHTRTKSMLLRTAGLPVLKTLEEFDFTFAHGVTKKSVLELSSMAFVERAENIVLLGPSGLGKTHLAIALGYIATQMGIKTRFIGAADLVIALAAASRQDRLAALVEAQSWHANGIV</sequence>
<dbReference type="PANTHER" id="PTHR30050">
    <property type="entry name" value="CHROMOSOMAL REPLICATION INITIATOR PROTEIN DNAA"/>
    <property type="match status" value="1"/>
</dbReference>